<reference evidence="4" key="1">
    <citation type="journal article" date="2019" name="Int. J. Syst. Evol. Microbiol.">
        <title>The Global Catalogue of Microorganisms (GCM) 10K type strain sequencing project: providing services to taxonomists for standard genome sequencing and annotation.</title>
        <authorList>
            <consortium name="The Broad Institute Genomics Platform"/>
            <consortium name="The Broad Institute Genome Sequencing Center for Infectious Disease"/>
            <person name="Wu L."/>
            <person name="Ma J."/>
        </authorList>
    </citation>
    <scope>NUCLEOTIDE SEQUENCE [LARGE SCALE GENOMIC DNA]</scope>
    <source>
        <strain evidence="4">JCM 4524</strain>
    </source>
</reference>
<name>A0ABP6DAT5_9ACTN</name>
<dbReference type="InterPro" id="IPR000241">
    <property type="entry name" value="RlmKL-like_Mtase"/>
</dbReference>
<dbReference type="Gene3D" id="3.40.50.150">
    <property type="entry name" value="Vaccinia Virus protein VP39"/>
    <property type="match status" value="1"/>
</dbReference>
<gene>
    <name evidence="3" type="ORF">GCM10010307_39820</name>
</gene>
<dbReference type="InterPro" id="IPR029063">
    <property type="entry name" value="SAM-dependent_MTases_sf"/>
</dbReference>
<feature type="compositionally biased region" description="Basic residues" evidence="1">
    <location>
        <begin position="394"/>
        <end position="407"/>
    </location>
</feature>
<dbReference type="Pfam" id="PF01170">
    <property type="entry name" value="UPF0020"/>
    <property type="match status" value="1"/>
</dbReference>
<dbReference type="PANTHER" id="PTHR14911:SF13">
    <property type="entry name" value="TRNA (GUANINE(6)-N2)-METHYLTRANSFERASE THUMP3"/>
    <property type="match status" value="1"/>
</dbReference>
<dbReference type="PRINTS" id="PR00507">
    <property type="entry name" value="N12N6MTFRASE"/>
</dbReference>
<feature type="domain" description="Ribosomal RNA large subunit methyltransferase K/L-like methyltransferase" evidence="2">
    <location>
        <begin position="185"/>
        <end position="335"/>
    </location>
</feature>
<dbReference type="InterPro" id="IPR002052">
    <property type="entry name" value="DNA_methylase_N6_adenine_CS"/>
</dbReference>
<feature type="region of interest" description="Disordered" evidence="1">
    <location>
        <begin position="367"/>
        <end position="407"/>
    </location>
</feature>
<dbReference type="SUPFAM" id="SSF53335">
    <property type="entry name" value="S-adenosyl-L-methionine-dependent methyltransferases"/>
    <property type="match status" value="1"/>
</dbReference>
<accession>A0ABP6DAT5</accession>
<dbReference type="EMBL" id="BAAASJ010000039">
    <property type="protein sequence ID" value="GAA2640011.1"/>
    <property type="molecule type" value="Genomic_DNA"/>
</dbReference>
<dbReference type="PROSITE" id="PS00092">
    <property type="entry name" value="N6_MTASE"/>
    <property type="match status" value="1"/>
</dbReference>
<evidence type="ECO:0000313" key="3">
    <source>
        <dbReference type="EMBL" id="GAA2640011.1"/>
    </source>
</evidence>
<dbReference type="Proteomes" id="UP001500151">
    <property type="component" value="Unassembled WGS sequence"/>
</dbReference>
<proteinExistence type="predicted"/>
<dbReference type="RefSeq" id="WP_344391663.1">
    <property type="nucleotide sequence ID" value="NZ_BAAASJ010000039.1"/>
</dbReference>
<keyword evidence="4" id="KW-1185">Reference proteome</keyword>
<dbReference type="PANTHER" id="PTHR14911">
    <property type="entry name" value="THUMP DOMAIN-CONTAINING"/>
    <property type="match status" value="1"/>
</dbReference>
<evidence type="ECO:0000256" key="1">
    <source>
        <dbReference type="SAM" id="MobiDB-lite"/>
    </source>
</evidence>
<organism evidence="3 4">
    <name type="scientific">Streptomyces vastus</name>
    <dbReference type="NCBI Taxonomy" id="285451"/>
    <lineage>
        <taxon>Bacteria</taxon>
        <taxon>Bacillati</taxon>
        <taxon>Actinomycetota</taxon>
        <taxon>Actinomycetes</taxon>
        <taxon>Kitasatosporales</taxon>
        <taxon>Streptomycetaceae</taxon>
        <taxon>Streptomyces</taxon>
    </lineage>
</organism>
<sequence>MLTWKKNNNTMHTPLVARCLRGLEAVVAAEVHGSGLGAVTDLRHREVHFRSHRPTPPLRTADDVFLLAAQRPDIGTTRQRLHELTELAHLADAHHLLSLRHSATASARGITGIDVSASYLGRRTFTRYDAEDVVGQALARRLGVPYHSRRAGTAPPPGCCGWRLTLDGTRATLMLRVDDRPLHRRAYKQRTIPGTLHPPLAAAMAVLADIRPDHAVLDPCCGAGTLLIEAALAQPDARFHGFDLSADAVTAARANAGELPVAIRRSDAGRLPLPDDSVDRVLCNPPWGTQVHARGLLATAPSRWWTELRRVLTPEGTAVLLLPDREDLTTAIRHHFTPVHMQRLRLSGTQPFLVHLALTAAGRSRASRQLLEGEGPVRSGPGPGAGRGGGEHRRLQRQHPRTSSNRH</sequence>
<evidence type="ECO:0000313" key="4">
    <source>
        <dbReference type="Proteomes" id="UP001500151"/>
    </source>
</evidence>
<comment type="caution">
    <text evidence="3">The sequence shown here is derived from an EMBL/GenBank/DDBJ whole genome shotgun (WGS) entry which is preliminary data.</text>
</comment>
<dbReference type="CDD" id="cd02440">
    <property type="entry name" value="AdoMet_MTases"/>
    <property type="match status" value="1"/>
</dbReference>
<protein>
    <recommendedName>
        <fullName evidence="2">Ribosomal RNA large subunit methyltransferase K/L-like methyltransferase domain-containing protein</fullName>
    </recommendedName>
</protein>
<evidence type="ECO:0000259" key="2">
    <source>
        <dbReference type="Pfam" id="PF01170"/>
    </source>
</evidence>